<dbReference type="Proteomes" id="UP000887569">
    <property type="component" value="Unplaced"/>
</dbReference>
<keyword evidence="1" id="KW-0812">Transmembrane</keyword>
<keyword evidence="1" id="KW-0472">Membrane</keyword>
<evidence type="ECO:0000313" key="2">
    <source>
        <dbReference type="Proteomes" id="UP000887569"/>
    </source>
</evidence>
<proteinExistence type="predicted"/>
<evidence type="ECO:0000313" key="3">
    <source>
        <dbReference type="WBParaSite" id="PgB02X_g185_t01"/>
    </source>
</evidence>
<sequence>MLSPAQVTIMEPLFESSAFKISVVDQWHDKRLSNMLFLVLEIAEECKIDAKRVFMMCSRFIGQISTFFTKPQNIHRITILLLSTLFAMTESSFDNCLRSSEHIFPLAFLVTVIVETYAMLLFHRLWEWMLIRRSRNPRSLHFYESIPLRSEPILANIRESSVYEPNQESAHQVGLRRPLSVLLPQDLPSIPLPRISDARARQDAILQGQLDDICKKLVIADRICVAVISVSFVVLEAAFC</sequence>
<keyword evidence="2" id="KW-1185">Reference proteome</keyword>
<dbReference type="WBParaSite" id="PgB02X_g185_t01">
    <property type="protein sequence ID" value="PgB02X_g185_t01"/>
    <property type="gene ID" value="PgB02X_g185"/>
</dbReference>
<dbReference type="AlphaFoldDB" id="A0A914ZES4"/>
<evidence type="ECO:0000256" key="1">
    <source>
        <dbReference type="SAM" id="Phobius"/>
    </source>
</evidence>
<protein>
    <submittedName>
        <fullName evidence="3">Neurotransmitter-gated ion-channel ligand-binding domain-containing protein</fullName>
    </submittedName>
</protein>
<organism evidence="2 3">
    <name type="scientific">Parascaris univalens</name>
    <name type="common">Nematode worm</name>
    <dbReference type="NCBI Taxonomy" id="6257"/>
    <lineage>
        <taxon>Eukaryota</taxon>
        <taxon>Metazoa</taxon>
        <taxon>Ecdysozoa</taxon>
        <taxon>Nematoda</taxon>
        <taxon>Chromadorea</taxon>
        <taxon>Rhabditida</taxon>
        <taxon>Spirurina</taxon>
        <taxon>Ascaridomorpha</taxon>
        <taxon>Ascaridoidea</taxon>
        <taxon>Ascarididae</taxon>
        <taxon>Parascaris</taxon>
    </lineage>
</organism>
<keyword evidence="1" id="KW-1133">Transmembrane helix</keyword>
<reference evidence="3" key="1">
    <citation type="submission" date="2022-11" db="UniProtKB">
        <authorList>
            <consortium name="WormBaseParasite"/>
        </authorList>
    </citation>
    <scope>IDENTIFICATION</scope>
</reference>
<feature type="transmembrane region" description="Helical" evidence="1">
    <location>
        <begin position="103"/>
        <end position="126"/>
    </location>
</feature>
<accession>A0A914ZES4</accession>
<name>A0A914ZES4_PARUN</name>